<dbReference type="Gene3D" id="3.50.4.10">
    <property type="entry name" value="Hepatocyte Growth Factor"/>
    <property type="match status" value="1"/>
</dbReference>
<dbReference type="OrthoDB" id="6088061at2759"/>
<evidence type="ECO:0000313" key="1">
    <source>
        <dbReference type="EMBL" id="CAH1799381.1"/>
    </source>
</evidence>
<dbReference type="EMBL" id="CAIIXF020000011">
    <property type="protein sequence ID" value="CAH1799381.1"/>
    <property type="molecule type" value="Genomic_DNA"/>
</dbReference>
<sequence>MCHRSFARAEREKLMQWSGSGLCYVEAGNRCPSVIGYVLPLQSNHGRYLNILTNFTIPCSGFIIGWEYQLVSNSEPFWIAVLTPLGDKLFTVRHIVEMPPIQVGFNRIESQGLEVDRGDILSVIFSDKTQKGGIANEQSKVKSPILKPDQYYDVLATGRHYFVENTNVNDVLDMNRDGVVTLTRGYAFRPLLSYDIPPKRSFTVVKVAEDSTVIDHVIRKFAVRSNKECSVLCLEEWRCLSYSYIKLAKECVLHDVDDKDDSVIQIEQGTDLYYITS</sequence>
<dbReference type="PROSITE" id="PS50948">
    <property type="entry name" value="PAN"/>
    <property type="match status" value="1"/>
</dbReference>
<gene>
    <name evidence="1" type="ORF">OFUS_LOCUS23396</name>
</gene>
<accession>A0A8J1TCB7</accession>
<dbReference type="SUPFAM" id="SSF57414">
    <property type="entry name" value="Hairpin loop containing domain-like"/>
    <property type="match status" value="1"/>
</dbReference>
<dbReference type="AlphaFoldDB" id="A0A8J1TCB7"/>
<keyword evidence="2" id="KW-1185">Reference proteome</keyword>
<comment type="caution">
    <text evidence="1">The sequence shown here is derived from an EMBL/GenBank/DDBJ whole genome shotgun (WGS) entry which is preliminary data.</text>
</comment>
<dbReference type="SMART" id="SM00473">
    <property type="entry name" value="PAN_AP"/>
    <property type="match status" value="1"/>
</dbReference>
<proteinExistence type="predicted"/>
<protein>
    <submittedName>
        <fullName evidence="1">Uncharacterized protein</fullName>
    </submittedName>
</protein>
<name>A0A8J1TCB7_OWEFU</name>
<reference evidence="1" key="1">
    <citation type="submission" date="2022-03" db="EMBL/GenBank/DDBJ databases">
        <authorList>
            <person name="Martin C."/>
        </authorList>
    </citation>
    <scope>NUCLEOTIDE SEQUENCE</scope>
</reference>
<evidence type="ECO:0000313" key="2">
    <source>
        <dbReference type="Proteomes" id="UP000749559"/>
    </source>
</evidence>
<organism evidence="1 2">
    <name type="scientific">Owenia fusiformis</name>
    <name type="common">Polychaete worm</name>
    <dbReference type="NCBI Taxonomy" id="6347"/>
    <lineage>
        <taxon>Eukaryota</taxon>
        <taxon>Metazoa</taxon>
        <taxon>Spiralia</taxon>
        <taxon>Lophotrochozoa</taxon>
        <taxon>Annelida</taxon>
        <taxon>Polychaeta</taxon>
        <taxon>Sedentaria</taxon>
        <taxon>Canalipalpata</taxon>
        <taxon>Sabellida</taxon>
        <taxon>Oweniida</taxon>
        <taxon>Oweniidae</taxon>
        <taxon>Owenia</taxon>
    </lineage>
</organism>
<dbReference type="InterPro" id="IPR003609">
    <property type="entry name" value="Pan_app"/>
</dbReference>
<dbReference type="Proteomes" id="UP000749559">
    <property type="component" value="Unassembled WGS sequence"/>
</dbReference>
<dbReference type="Pfam" id="PF00024">
    <property type="entry name" value="PAN_1"/>
    <property type="match status" value="1"/>
</dbReference>